<proteinExistence type="predicted"/>
<evidence type="ECO:0000313" key="1">
    <source>
        <dbReference type="EMBL" id="GAA4804623.1"/>
    </source>
</evidence>
<dbReference type="Proteomes" id="UP001500839">
    <property type="component" value="Unassembled WGS sequence"/>
</dbReference>
<reference evidence="2" key="1">
    <citation type="journal article" date="2019" name="Int. J. Syst. Evol. Microbiol.">
        <title>The Global Catalogue of Microorganisms (GCM) 10K type strain sequencing project: providing services to taxonomists for standard genome sequencing and annotation.</title>
        <authorList>
            <consortium name="The Broad Institute Genomics Platform"/>
            <consortium name="The Broad Institute Genome Sequencing Center for Infectious Disease"/>
            <person name="Wu L."/>
            <person name="Ma J."/>
        </authorList>
    </citation>
    <scope>NUCLEOTIDE SEQUENCE [LARGE SCALE GENOMIC DNA]</scope>
    <source>
        <strain evidence="2">JCM 18542</strain>
    </source>
</reference>
<dbReference type="RefSeq" id="WP_200175033.1">
    <property type="nucleotide sequence ID" value="NZ_BAABKQ010000001.1"/>
</dbReference>
<organism evidence="1 2">
    <name type="scientific">Tomitella cavernea</name>
    <dbReference type="NCBI Taxonomy" id="1387982"/>
    <lineage>
        <taxon>Bacteria</taxon>
        <taxon>Bacillati</taxon>
        <taxon>Actinomycetota</taxon>
        <taxon>Actinomycetes</taxon>
        <taxon>Mycobacteriales</taxon>
        <taxon>Tomitella</taxon>
    </lineage>
</organism>
<comment type="caution">
    <text evidence="1">The sequence shown here is derived from an EMBL/GenBank/DDBJ whole genome shotgun (WGS) entry which is preliminary data.</text>
</comment>
<dbReference type="EMBL" id="BAABKQ010000001">
    <property type="protein sequence ID" value="GAA4804623.1"/>
    <property type="molecule type" value="Genomic_DNA"/>
</dbReference>
<evidence type="ECO:0000313" key="2">
    <source>
        <dbReference type="Proteomes" id="UP001500839"/>
    </source>
</evidence>
<dbReference type="Pfam" id="PF19726">
    <property type="entry name" value="DUF6218"/>
    <property type="match status" value="1"/>
</dbReference>
<sequence length="225" mass="23563">MTAEHAATADADRTDPDLARIVRDTVAVVDAPEQDGTAVAVWHIDVGPDIGLARPCGAWLLDGDDNGDQVRALVRGRRILATAAGARALASLHPEIDGWIDGDATVRGVHDEIDALQQAFEQHLRETGRSFVAPGWPQVPAGLDPDASAVLQMAADTTGGDDGTGAALALSRRLADLADTWQKVERQRLARQFLRGRGGDAHRALPVALRPGGRSAGEGAAAGKD</sequence>
<accession>A0ABP9C8U7</accession>
<name>A0ABP9C8U7_9ACTN</name>
<dbReference type="InterPro" id="IPR046190">
    <property type="entry name" value="DUF6218"/>
</dbReference>
<gene>
    <name evidence="1" type="ORF">GCM10023353_04000</name>
</gene>
<protein>
    <submittedName>
        <fullName evidence="1">Uncharacterized protein</fullName>
    </submittedName>
</protein>
<keyword evidence="2" id="KW-1185">Reference proteome</keyword>